<dbReference type="Pfam" id="PF21378">
    <property type="entry name" value="YceM-like_C"/>
    <property type="match status" value="1"/>
</dbReference>
<comment type="caution">
    <text evidence="3">The sequence shown here is derived from an EMBL/GenBank/DDBJ whole genome shotgun (WGS) entry which is preliminary data.</text>
</comment>
<dbReference type="PANTHER" id="PTHR43708:SF4">
    <property type="entry name" value="OXIDOREDUCTASE YCEM-RELATED"/>
    <property type="match status" value="1"/>
</dbReference>
<dbReference type="Proteomes" id="UP001519288">
    <property type="component" value="Unassembled WGS sequence"/>
</dbReference>
<keyword evidence="4" id="KW-1185">Reference proteome</keyword>
<proteinExistence type="predicted"/>
<protein>
    <submittedName>
        <fullName evidence="3">Virulence factor</fullName>
    </submittedName>
</protein>
<feature type="domain" description="YceM-like C-terminal" evidence="2">
    <location>
        <begin position="139"/>
        <end position="234"/>
    </location>
</feature>
<dbReference type="SUPFAM" id="SSF51735">
    <property type="entry name" value="NAD(P)-binding Rossmann-fold domains"/>
    <property type="match status" value="1"/>
</dbReference>
<dbReference type="RefSeq" id="WP_209861526.1">
    <property type="nucleotide sequence ID" value="NZ_JAGGLD010000003.1"/>
</dbReference>
<sequence length="310" mass="35109">MKIGIIGLGDIAQKAYLPVITAREDIEIVLCTRNADTLHALSNKYRITQRVTQVEDLIALNINAAFVHTATESHGIIVRQLLEAGVHVYVDKPIAYTLEESRALVELAEARNLILMVGFNRRFAPLVAEMKEKEPRRLIFLQKNRLHHPDFARRFVMDDFIHVVDTLRFLASGPIHSVKVTSYIEGGQLYHVMLQLDGESFSVVGSMNRDSGTAEEILEVMTPGNKWITQNLNTAIHMQDGKEVHLGFKDWDPILYRRGFHQIIEEFISSVKENRKPSVTAQDALETHKLCEQVLGQLYAQGAATWKEAE</sequence>
<dbReference type="Gene3D" id="3.30.360.10">
    <property type="entry name" value="Dihydrodipicolinate Reductase, domain 2"/>
    <property type="match status" value="1"/>
</dbReference>
<dbReference type="Gene3D" id="3.40.50.720">
    <property type="entry name" value="NAD(P)-binding Rossmann-like Domain"/>
    <property type="match status" value="1"/>
</dbReference>
<name>A0ABS4JGT5_9BACL</name>
<gene>
    <name evidence="3" type="ORF">J2Z69_001973</name>
</gene>
<accession>A0ABS4JGT5</accession>
<evidence type="ECO:0000259" key="1">
    <source>
        <dbReference type="Pfam" id="PF01408"/>
    </source>
</evidence>
<evidence type="ECO:0000313" key="4">
    <source>
        <dbReference type="Proteomes" id="UP001519288"/>
    </source>
</evidence>
<dbReference type="InterPro" id="IPR048477">
    <property type="entry name" value="YceM-like_C"/>
</dbReference>
<dbReference type="InterPro" id="IPR036291">
    <property type="entry name" value="NAD(P)-bd_dom_sf"/>
</dbReference>
<evidence type="ECO:0000313" key="3">
    <source>
        <dbReference type="EMBL" id="MBP2000930.1"/>
    </source>
</evidence>
<feature type="domain" description="Gfo/Idh/MocA-like oxidoreductase N-terminal" evidence="1">
    <location>
        <begin position="1"/>
        <end position="119"/>
    </location>
</feature>
<dbReference type="EMBL" id="JAGGLD010000003">
    <property type="protein sequence ID" value="MBP2000930.1"/>
    <property type="molecule type" value="Genomic_DNA"/>
</dbReference>
<organism evidence="3 4">
    <name type="scientific">Paenibacillus shirakamiensis</name>
    <dbReference type="NCBI Taxonomy" id="1265935"/>
    <lineage>
        <taxon>Bacteria</taxon>
        <taxon>Bacillati</taxon>
        <taxon>Bacillota</taxon>
        <taxon>Bacilli</taxon>
        <taxon>Bacillales</taxon>
        <taxon>Paenibacillaceae</taxon>
        <taxon>Paenibacillus</taxon>
    </lineage>
</organism>
<dbReference type="InterPro" id="IPR051317">
    <property type="entry name" value="Gfo/Idh/MocA_oxidoreduct"/>
</dbReference>
<dbReference type="PANTHER" id="PTHR43708">
    <property type="entry name" value="CONSERVED EXPRESSED OXIDOREDUCTASE (EUROFUNG)"/>
    <property type="match status" value="1"/>
</dbReference>
<dbReference type="InterPro" id="IPR000683">
    <property type="entry name" value="Gfo/Idh/MocA-like_OxRdtase_N"/>
</dbReference>
<evidence type="ECO:0000259" key="2">
    <source>
        <dbReference type="Pfam" id="PF21378"/>
    </source>
</evidence>
<reference evidence="3 4" key="1">
    <citation type="submission" date="2021-03" db="EMBL/GenBank/DDBJ databases">
        <title>Genomic Encyclopedia of Type Strains, Phase IV (KMG-IV): sequencing the most valuable type-strain genomes for metagenomic binning, comparative biology and taxonomic classification.</title>
        <authorList>
            <person name="Goeker M."/>
        </authorList>
    </citation>
    <scope>NUCLEOTIDE SEQUENCE [LARGE SCALE GENOMIC DNA]</scope>
    <source>
        <strain evidence="3 4">DSM 26806</strain>
    </source>
</reference>
<dbReference type="SUPFAM" id="SSF55347">
    <property type="entry name" value="Glyceraldehyde-3-phosphate dehydrogenase-like, C-terminal domain"/>
    <property type="match status" value="1"/>
</dbReference>
<dbReference type="Pfam" id="PF01408">
    <property type="entry name" value="GFO_IDH_MocA"/>
    <property type="match status" value="1"/>
</dbReference>